<evidence type="ECO:0000313" key="2">
    <source>
        <dbReference type="EnsemblMetazoa" id="ASIC008085-PA"/>
    </source>
</evidence>
<dbReference type="EnsemblMetazoa" id="ASIC008085-RA">
    <property type="protein sequence ID" value="ASIC008085-PA"/>
    <property type="gene ID" value="ASIC008085"/>
</dbReference>
<protein>
    <submittedName>
        <fullName evidence="1 2">Sugar kinase</fullName>
    </submittedName>
</protein>
<organism evidence="1">
    <name type="scientific">Anopheles sinensis</name>
    <name type="common">Mosquito</name>
    <dbReference type="NCBI Taxonomy" id="74873"/>
    <lineage>
        <taxon>Eukaryota</taxon>
        <taxon>Metazoa</taxon>
        <taxon>Ecdysozoa</taxon>
        <taxon>Arthropoda</taxon>
        <taxon>Hexapoda</taxon>
        <taxon>Insecta</taxon>
        <taxon>Pterygota</taxon>
        <taxon>Neoptera</taxon>
        <taxon>Endopterygota</taxon>
        <taxon>Diptera</taxon>
        <taxon>Nematocera</taxon>
        <taxon>Culicoidea</taxon>
        <taxon>Culicidae</taxon>
        <taxon>Anophelinae</taxon>
        <taxon>Anopheles</taxon>
    </lineage>
</organism>
<reference evidence="2" key="2">
    <citation type="submission" date="2020-05" db="UniProtKB">
        <authorList>
            <consortium name="EnsemblMetazoa"/>
        </authorList>
    </citation>
    <scope>IDENTIFICATION</scope>
</reference>
<evidence type="ECO:0000313" key="1">
    <source>
        <dbReference type="EMBL" id="KFB40582.1"/>
    </source>
</evidence>
<dbReference type="GO" id="GO:0016301">
    <property type="term" value="F:kinase activity"/>
    <property type="evidence" value="ECO:0007669"/>
    <property type="project" value="UniProtKB-KW"/>
</dbReference>
<keyword evidence="1" id="KW-0808">Transferase</keyword>
<keyword evidence="3" id="KW-1185">Reference proteome</keyword>
<dbReference type="EMBL" id="ATLV01015684">
    <property type="status" value="NOT_ANNOTATED_CDS"/>
    <property type="molecule type" value="Genomic_DNA"/>
</dbReference>
<dbReference type="AlphaFoldDB" id="A0A084VRI8"/>
<proteinExistence type="predicted"/>
<dbReference type="Proteomes" id="UP000030765">
    <property type="component" value="Unassembled WGS sequence"/>
</dbReference>
<dbReference type="VEuPathDB" id="VectorBase:ASIC008085"/>
<evidence type="ECO:0000313" key="3">
    <source>
        <dbReference type="Proteomes" id="UP000030765"/>
    </source>
</evidence>
<reference evidence="1 3" key="1">
    <citation type="journal article" date="2014" name="BMC Genomics">
        <title>Genome sequence of Anopheles sinensis provides insight into genetics basis of mosquito competence for malaria parasites.</title>
        <authorList>
            <person name="Zhou D."/>
            <person name="Zhang D."/>
            <person name="Ding G."/>
            <person name="Shi L."/>
            <person name="Hou Q."/>
            <person name="Ye Y."/>
            <person name="Xu Y."/>
            <person name="Zhou H."/>
            <person name="Xiong C."/>
            <person name="Li S."/>
            <person name="Yu J."/>
            <person name="Hong S."/>
            <person name="Yu X."/>
            <person name="Zou P."/>
            <person name="Chen C."/>
            <person name="Chang X."/>
            <person name="Wang W."/>
            <person name="Lv Y."/>
            <person name="Sun Y."/>
            <person name="Ma L."/>
            <person name="Shen B."/>
            <person name="Zhu C."/>
        </authorList>
    </citation>
    <scope>NUCLEOTIDE SEQUENCE [LARGE SCALE GENOMIC DNA]</scope>
</reference>
<name>A0A084VRI8_ANOSI</name>
<accession>A0A084VRI8</accession>
<keyword evidence="1" id="KW-0418">Kinase</keyword>
<gene>
    <name evidence="1" type="ORF">ZHAS_00008085</name>
</gene>
<sequence length="259" mass="28283">MMMTLMRPKVRSLPISRSFVRSFNSLYGSRGARVLLFSSVALCIAGPTTLSTAFVSSRFFGNACQRLLSWLSACRTPVTYRVHLRMKVAGVESGEATSRCGHLEVDPLTHHHCSTPENKPPLQLPAEEGARARAICAQEEKVNVSLMASAGVGTGSVLVHPGAVFLPFVCDKKGANGVELAKGGREGCLKGGHRVLGNNVATLEVAGRRFRFSQRAQAPFRPRLQNNFHRLSLAAVDMCVRTFELVCSYVRVQLDRVIE</sequence>
<dbReference type="EMBL" id="KE525027">
    <property type="protein sequence ID" value="KFB40582.1"/>
    <property type="molecule type" value="Genomic_DNA"/>
</dbReference>